<evidence type="ECO:0000313" key="9">
    <source>
        <dbReference type="EMBL" id="RIH86430.1"/>
    </source>
</evidence>
<dbReference type="EMBL" id="QWKZ01000032">
    <property type="protein sequence ID" value="RIH86430.1"/>
    <property type="molecule type" value="Genomic_DNA"/>
</dbReference>
<dbReference type="Pfam" id="PF02381">
    <property type="entry name" value="MraZ"/>
    <property type="match status" value="2"/>
</dbReference>
<keyword evidence="5 7" id="KW-0238">DNA-binding</keyword>
<dbReference type="PROSITE" id="PS51740">
    <property type="entry name" value="SPOVT_ABRB"/>
    <property type="match status" value="2"/>
</dbReference>
<dbReference type="CDD" id="cd16320">
    <property type="entry name" value="MraZ_N"/>
    <property type="match status" value="1"/>
</dbReference>
<evidence type="ECO:0000259" key="8">
    <source>
        <dbReference type="PROSITE" id="PS51740"/>
    </source>
</evidence>
<keyword evidence="2 7" id="KW-0963">Cytoplasm</keyword>
<evidence type="ECO:0000313" key="10">
    <source>
        <dbReference type="Proteomes" id="UP000265800"/>
    </source>
</evidence>
<dbReference type="SUPFAM" id="SSF89447">
    <property type="entry name" value="AbrB/MazE/MraZ-like"/>
    <property type="match status" value="1"/>
</dbReference>
<dbReference type="InterPro" id="IPR038619">
    <property type="entry name" value="MraZ_sf"/>
</dbReference>
<dbReference type="InterPro" id="IPR035644">
    <property type="entry name" value="MraZ_C"/>
</dbReference>
<dbReference type="InterPro" id="IPR037914">
    <property type="entry name" value="SpoVT-AbrB_sf"/>
</dbReference>
<dbReference type="InterPro" id="IPR007159">
    <property type="entry name" value="SpoVT-AbrB_dom"/>
</dbReference>
<evidence type="ECO:0000256" key="4">
    <source>
        <dbReference type="ARBA" id="ARBA00023015"/>
    </source>
</evidence>
<dbReference type="Proteomes" id="UP000265800">
    <property type="component" value="Unassembled WGS sequence"/>
</dbReference>
<comment type="caution">
    <text evidence="9">The sequence shown here is derived from an EMBL/GenBank/DDBJ whole genome shotgun (WGS) entry which is preliminary data.</text>
</comment>
<organism evidence="9 10">
    <name type="scientific">Meiothermus luteus</name>
    <dbReference type="NCBI Taxonomy" id="2026184"/>
    <lineage>
        <taxon>Bacteria</taxon>
        <taxon>Thermotogati</taxon>
        <taxon>Deinococcota</taxon>
        <taxon>Deinococci</taxon>
        <taxon>Thermales</taxon>
        <taxon>Thermaceae</taxon>
        <taxon>Meiothermus</taxon>
    </lineage>
</organism>
<dbReference type="GO" id="GO:2000143">
    <property type="term" value="P:negative regulation of DNA-templated transcription initiation"/>
    <property type="evidence" value="ECO:0007669"/>
    <property type="project" value="TreeGrafter"/>
</dbReference>
<keyword evidence="3" id="KW-0677">Repeat</keyword>
<dbReference type="InterPro" id="IPR020603">
    <property type="entry name" value="MraZ_dom"/>
</dbReference>
<keyword evidence="10" id="KW-1185">Reference proteome</keyword>
<dbReference type="RefSeq" id="WP_119359911.1">
    <property type="nucleotide sequence ID" value="NZ_QWKZ01000032.1"/>
</dbReference>
<evidence type="ECO:0000256" key="5">
    <source>
        <dbReference type="ARBA" id="ARBA00023125"/>
    </source>
</evidence>
<dbReference type="PANTHER" id="PTHR34701:SF1">
    <property type="entry name" value="TRANSCRIPTIONAL REGULATOR MRAZ"/>
    <property type="match status" value="1"/>
</dbReference>
<accession>A0A399ESE9</accession>
<dbReference type="AlphaFoldDB" id="A0A399ESE9"/>
<dbReference type="HAMAP" id="MF_01008">
    <property type="entry name" value="MraZ"/>
    <property type="match status" value="1"/>
</dbReference>
<dbReference type="PANTHER" id="PTHR34701">
    <property type="entry name" value="TRANSCRIPTIONAL REGULATOR MRAZ"/>
    <property type="match status" value="1"/>
</dbReference>
<dbReference type="GO" id="GO:0000976">
    <property type="term" value="F:transcription cis-regulatory region binding"/>
    <property type="evidence" value="ECO:0007669"/>
    <property type="project" value="TreeGrafter"/>
</dbReference>
<keyword evidence="6 7" id="KW-0804">Transcription</keyword>
<dbReference type="InterPro" id="IPR035642">
    <property type="entry name" value="MraZ_N"/>
</dbReference>
<gene>
    <name evidence="7 9" type="primary">mraZ</name>
    <name evidence="9" type="ORF">Mlute_01258</name>
</gene>
<feature type="domain" description="SpoVT-AbrB" evidence="8">
    <location>
        <begin position="76"/>
        <end position="121"/>
    </location>
</feature>
<dbReference type="CDD" id="cd16321">
    <property type="entry name" value="MraZ_C"/>
    <property type="match status" value="1"/>
</dbReference>
<dbReference type="NCBIfam" id="TIGR00242">
    <property type="entry name" value="division/cell wall cluster transcriptional repressor MraZ"/>
    <property type="match status" value="1"/>
</dbReference>
<comment type="similarity">
    <text evidence="7">Belongs to the MraZ family.</text>
</comment>
<protein>
    <recommendedName>
        <fullName evidence="1 7">Transcriptional regulator MraZ</fullName>
    </recommendedName>
</protein>
<evidence type="ECO:0000256" key="6">
    <source>
        <dbReference type="ARBA" id="ARBA00023163"/>
    </source>
</evidence>
<sequence>MPFGEYQYSLDEKGRVVIPPPFRSFIEDGVVITRGLEGCLYLYPLHTWSNIERQLQNVPLIDRPAQLLVRFLYSGAHKTQMDNASRITIPPTLRKFAGLEDSGEAVVVGAPTRLELWSEQRWWESINKFLENPTTPEALRGLIG</sequence>
<evidence type="ECO:0000256" key="7">
    <source>
        <dbReference type="HAMAP-Rule" id="MF_01008"/>
    </source>
</evidence>
<evidence type="ECO:0000256" key="3">
    <source>
        <dbReference type="ARBA" id="ARBA00022737"/>
    </source>
</evidence>
<reference evidence="9 10" key="1">
    <citation type="submission" date="2018-08" db="EMBL/GenBank/DDBJ databases">
        <title>Meiothermus luteus KCTC 52599 genome sequencing project.</title>
        <authorList>
            <person name="Da Costa M.S."/>
            <person name="Albuquerque L."/>
            <person name="Raposo P."/>
            <person name="Froufe H.J.C."/>
            <person name="Barroso C.S."/>
            <person name="Egas C."/>
        </authorList>
    </citation>
    <scope>NUCLEOTIDE SEQUENCE [LARGE SCALE GENOMIC DNA]</scope>
    <source>
        <strain evidence="9 10">KCTC 52599</strain>
    </source>
</reference>
<evidence type="ECO:0000256" key="2">
    <source>
        <dbReference type="ARBA" id="ARBA00022490"/>
    </source>
</evidence>
<dbReference type="OrthoDB" id="9807753at2"/>
<comment type="subcellular location">
    <subcellularLocation>
        <location evidence="7">Cytoplasm</location>
        <location evidence="7">Nucleoid</location>
    </subcellularLocation>
</comment>
<proteinExistence type="inferred from homology"/>
<keyword evidence="4 7" id="KW-0805">Transcription regulation</keyword>
<name>A0A399ESE9_9DEIN</name>
<dbReference type="GO" id="GO:0009295">
    <property type="term" value="C:nucleoid"/>
    <property type="evidence" value="ECO:0007669"/>
    <property type="project" value="UniProtKB-SubCell"/>
</dbReference>
<evidence type="ECO:0000256" key="1">
    <source>
        <dbReference type="ARBA" id="ARBA00013860"/>
    </source>
</evidence>
<dbReference type="GO" id="GO:0005737">
    <property type="term" value="C:cytoplasm"/>
    <property type="evidence" value="ECO:0007669"/>
    <property type="project" value="UniProtKB-UniRule"/>
</dbReference>
<comment type="subunit">
    <text evidence="7">Forms oligomers.</text>
</comment>
<feature type="domain" description="SpoVT-AbrB" evidence="8">
    <location>
        <begin position="5"/>
        <end position="47"/>
    </location>
</feature>
<dbReference type="GO" id="GO:0003700">
    <property type="term" value="F:DNA-binding transcription factor activity"/>
    <property type="evidence" value="ECO:0007669"/>
    <property type="project" value="UniProtKB-UniRule"/>
</dbReference>
<dbReference type="Gene3D" id="3.40.1550.20">
    <property type="entry name" value="Transcriptional regulator MraZ domain"/>
    <property type="match status" value="1"/>
</dbReference>
<dbReference type="InterPro" id="IPR003444">
    <property type="entry name" value="MraZ"/>
</dbReference>